<dbReference type="EC" id="7.1.2.2" evidence="3 17"/>
<dbReference type="FunFam" id="3.40.50.300:FF:000002">
    <property type="entry name" value="ATP synthase subunit alpha"/>
    <property type="match status" value="1"/>
</dbReference>
<evidence type="ECO:0000256" key="15">
    <source>
        <dbReference type="ARBA" id="ARBA00076569"/>
    </source>
</evidence>
<sequence>MRKRGGVMPIKLDDISEIIKERIKDMGSKVDRSEIGRVVSVGDGIAIISGLEKVKYSEVVSFGTGVYGIALNLEEETVGVALLGDANSISEGNEAFRTGRVISVPVGNAMLGRVVDALGAPIDGKGKINTDKYSEIFKTASGVMSRKEVNQPLETGILAIDTMIPIGKGQRELIIGDRQTGKTAIAIDTIINQKGKNIKCVYVAIGQKNSTVAQIVQKLSDTQSLEYTTVVVAGASELAPQQYIAPYTGVTIAEEWMKNGQDVLIVYDDLSKHAIAYRTLSLLLRRPPGREAYPGDVFYLHSQLLERAARLNEQYGNGSITALPIIETQQGDISAYIPTNVISITDGQIFTKESLFNAGQRPAVDIGFSVSRVGSAAQTKAMKQVVGSLKLELAQFNEMQAFAQFGSDLDDSTKSILDHGSKVYRLLRQEQYFPISQEVQAIILVGVKERIINPLPIDKIITFRDSVIDWTSFDNVGVEIVDRINKNGNISTDDYQIIEQKLVEVVKSIIATIPNYDSRLYKPLPKKYLGSSDV</sequence>
<keyword evidence="21" id="KW-0378">Hydrolase</keyword>
<reference evidence="22" key="1">
    <citation type="journal article" date="2013" name="Genome Announc.">
        <title>Complete genome sequence of Mycoplasma cynos strain C142.</title>
        <authorList>
            <person name="Walker C.A."/>
            <person name="Mannering S.A."/>
            <person name="Shields S."/>
            <person name="Blake D.P."/>
            <person name="Brownlie J."/>
        </authorList>
    </citation>
    <scope>NUCLEOTIDE SEQUENCE [LARGE SCALE GENOMIC DNA]</scope>
    <source>
        <strain evidence="22">C142</strain>
    </source>
</reference>
<comment type="subunit">
    <text evidence="13 17">F-type ATPases have 2 components, CF(1) - the catalytic core - and CF(0) - the membrane proton channel. CF(1) has five subunits: alpha(3), beta(3), gamma(1), delta(1), epsilon(1). CF(0) has three main subunits: a(1), b(2) and c(9-12). The alpha and beta chains form an alternating ring which encloses part of the gamma chain. CF(1) is attached to CF(0) by a central stalk formed by the gamma and epsilon chains, while a peripheral stalk is formed by the delta and b chains.</text>
</comment>
<dbReference type="InterPro" id="IPR020003">
    <property type="entry name" value="ATPase_a/bsu_AS"/>
</dbReference>
<feature type="domain" description="ATPase F1/V1/A1 complex alpha/beta subunit N-terminal" evidence="20">
    <location>
        <begin position="33"/>
        <end position="99"/>
    </location>
</feature>
<dbReference type="InterPro" id="IPR036121">
    <property type="entry name" value="ATPase_F1/V1/A1_a/bsu_N_sf"/>
</dbReference>
<keyword evidence="17" id="KW-0375">Hydrogen ion transport</keyword>
<name>L0RWW8_MYCC1</name>
<dbReference type="STRING" id="1246955.MCYN_0313"/>
<dbReference type="SUPFAM" id="SSF50615">
    <property type="entry name" value="N-terminal domain of alpha and beta subunits of F1 ATP synthase"/>
    <property type="match status" value="1"/>
</dbReference>
<dbReference type="PANTHER" id="PTHR48082:SF2">
    <property type="entry name" value="ATP SYNTHASE SUBUNIT ALPHA, MITOCHONDRIAL"/>
    <property type="match status" value="1"/>
</dbReference>
<keyword evidence="9 17" id="KW-0472">Membrane</keyword>
<evidence type="ECO:0000256" key="12">
    <source>
        <dbReference type="ARBA" id="ARBA00048383"/>
    </source>
</evidence>
<comment type="function">
    <text evidence="17">Produces ATP from ADP in the presence of a proton gradient across the membrane. The alpha chain is a regulatory subunit.</text>
</comment>
<dbReference type="Gene3D" id="1.20.150.20">
    <property type="entry name" value="ATP synthase alpha/beta chain, C-terminal domain"/>
    <property type="match status" value="1"/>
</dbReference>
<dbReference type="CDD" id="cd18116">
    <property type="entry name" value="ATP-synt_F1_alpha_N"/>
    <property type="match status" value="1"/>
</dbReference>
<evidence type="ECO:0000313" key="21">
    <source>
        <dbReference type="EMBL" id="CCP24045.1"/>
    </source>
</evidence>
<keyword evidence="6 17" id="KW-0067">ATP-binding</keyword>
<feature type="site" description="Required for activity" evidence="17">
    <location>
        <position position="369"/>
    </location>
</feature>
<evidence type="ECO:0000256" key="2">
    <source>
        <dbReference type="ARBA" id="ARBA00008936"/>
    </source>
</evidence>
<dbReference type="PANTHER" id="PTHR48082">
    <property type="entry name" value="ATP SYNTHASE SUBUNIT ALPHA, MITOCHONDRIAL"/>
    <property type="match status" value="1"/>
</dbReference>
<evidence type="ECO:0000256" key="1">
    <source>
        <dbReference type="ARBA" id="ARBA00004202"/>
    </source>
</evidence>
<keyword evidence="8 17" id="KW-0406">Ion transport</keyword>
<dbReference type="PROSITE" id="PS00152">
    <property type="entry name" value="ATPASE_ALPHA_BETA"/>
    <property type="match status" value="1"/>
</dbReference>
<evidence type="ECO:0000256" key="14">
    <source>
        <dbReference type="ARBA" id="ARBA00069868"/>
    </source>
</evidence>
<dbReference type="GO" id="GO:0045259">
    <property type="term" value="C:proton-transporting ATP synthase complex"/>
    <property type="evidence" value="ECO:0007669"/>
    <property type="project" value="UniProtKB-KW"/>
</dbReference>
<feature type="binding site" evidence="17">
    <location>
        <begin position="176"/>
        <end position="183"/>
    </location>
    <ligand>
        <name>ATP</name>
        <dbReference type="ChEBI" id="CHEBI:30616"/>
    </ligand>
</feature>
<evidence type="ECO:0000256" key="5">
    <source>
        <dbReference type="ARBA" id="ARBA00022741"/>
    </source>
</evidence>
<dbReference type="SUPFAM" id="SSF47917">
    <property type="entry name" value="C-terminal domain of alpha and beta subunits of F1 ATP synthase"/>
    <property type="match status" value="1"/>
</dbReference>
<organism evidence="21 22">
    <name type="scientific">Mycoplasmopsis cynos (strain C142)</name>
    <name type="common">Mycoplasma cynos</name>
    <dbReference type="NCBI Taxonomy" id="1246955"/>
    <lineage>
        <taxon>Bacteria</taxon>
        <taxon>Bacillati</taxon>
        <taxon>Mycoplasmatota</taxon>
        <taxon>Mycoplasmoidales</taxon>
        <taxon>Metamycoplasmataceae</taxon>
        <taxon>Mycoplasmopsis</taxon>
    </lineage>
</organism>
<dbReference type="AlphaFoldDB" id="L0RWW8"/>
<dbReference type="Proteomes" id="UP000010466">
    <property type="component" value="Chromosome"/>
</dbReference>
<evidence type="ECO:0000256" key="6">
    <source>
        <dbReference type="ARBA" id="ARBA00022840"/>
    </source>
</evidence>
<dbReference type="GO" id="GO:0005524">
    <property type="term" value="F:ATP binding"/>
    <property type="evidence" value="ECO:0007669"/>
    <property type="project" value="UniProtKB-UniRule"/>
</dbReference>
<dbReference type="HAMAP" id="MF_01346">
    <property type="entry name" value="ATP_synth_alpha_bact"/>
    <property type="match status" value="1"/>
</dbReference>
<evidence type="ECO:0000256" key="3">
    <source>
        <dbReference type="ARBA" id="ARBA00012473"/>
    </source>
</evidence>
<dbReference type="Pfam" id="PF00306">
    <property type="entry name" value="ATP-synt_ab_C"/>
    <property type="match status" value="1"/>
</dbReference>
<comment type="catalytic activity">
    <reaction evidence="12 17">
        <text>ATP + H2O + 4 H(+)(in) = ADP + phosphate + 5 H(+)(out)</text>
        <dbReference type="Rhea" id="RHEA:57720"/>
        <dbReference type="ChEBI" id="CHEBI:15377"/>
        <dbReference type="ChEBI" id="CHEBI:15378"/>
        <dbReference type="ChEBI" id="CHEBI:30616"/>
        <dbReference type="ChEBI" id="CHEBI:43474"/>
        <dbReference type="ChEBI" id="CHEBI:456216"/>
        <dbReference type="EC" id="7.1.2.2"/>
    </reaction>
</comment>
<gene>
    <name evidence="21" type="primary">MCYN0313</name>
    <name evidence="17" type="synonym">atpA</name>
    <name evidence="21" type="ordered locus">MCYN_0313</name>
</gene>
<dbReference type="Pfam" id="PF00006">
    <property type="entry name" value="ATP-synt_ab"/>
    <property type="match status" value="1"/>
</dbReference>
<dbReference type="eggNOG" id="COG0056">
    <property type="taxonomic scope" value="Bacteria"/>
</dbReference>
<dbReference type="CDD" id="cd18113">
    <property type="entry name" value="ATP-synt_F1_alpha_C"/>
    <property type="match status" value="1"/>
</dbReference>
<evidence type="ECO:0000256" key="17">
    <source>
        <dbReference type="HAMAP-Rule" id="MF_01346"/>
    </source>
</evidence>
<dbReference type="GO" id="GO:0005886">
    <property type="term" value="C:plasma membrane"/>
    <property type="evidence" value="ECO:0007669"/>
    <property type="project" value="UniProtKB-SubCell"/>
</dbReference>
<dbReference type="SUPFAM" id="SSF52540">
    <property type="entry name" value="P-loop containing nucleoside triphosphate hydrolases"/>
    <property type="match status" value="1"/>
</dbReference>
<proteinExistence type="inferred from homology"/>
<keyword evidence="22" id="KW-1185">Reference proteome</keyword>
<dbReference type="InterPro" id="IPR033732">
    <property type="entry name" value="ATP_synth_F1_a_nt-bd_dom"/>
</dbReference>
<evidence type="ECO:0000256" key="13">
    <source>
        <dbReference type="ARBA" id="ARBA00065879"/>
    </source>
</evidence>
<protein>
    <recommendedName>
        <fullName evidence="14 17">ATP synthase subunit alpha</fullName>
        <ecNumber evidence="3 17">7.1.2.2</ecNumber>
    </recommendedName>
    <alternativeName>
        <fullName evidence="15 17">ATP synthase F1 sector subunit alpha</fullName>
    </alternativeName>
    <alternativeName>
        <fullName evidence="16 17">F-ATPase subunit alpha</fullName>
    </alternativeName>
</protein>
<keyword evidence="5 17" id="KW-0547">Nucleotide-binding</keyword>
<dbReference type="HOGENOM" id="CLU_010091_3_1_14"/>
<comment type="similarity">
    <text evidence="2 17">Belongs to the ATPase alpha/beta chains family.</text>
</comment>
<evidence type="ECO:0000256" key="8">
    <source>
        <dbReference type="ARBA" id="ARBA00023065"/>
    </source>
</evidence>
<evidence type="ECO:0000259" key="18">
    <source>
        <dbReference type="Pfam" id="PF00006"/>
    </source>
</evidence>
<accession>L0RWW8</accession>
<dbReference type="GO" id="GO:0046933">
    <property type="term" value="F:proton-transporting ATP synthase activity, rotational mechanism"/>
    <property type="evidence" value="ECO:0007669"/>
    <property type="project" value="UniProtKB-UniRule"/>
</dbReference>
<dbReference type="PATRIC" id="fig|1246955.3.peg.285"/>
<dbReference type="InterPro" id="IPR005294">
    <property type="entry name" value="ATP_synth_F1_asu"/>
</dbReference>
<dbReference type="InterPro" id="IPR027417">
    <property type="entry name" value="P-loop_NTPase"/>
</dbReference>
<evidence type="ECO:0000256" key="9">
    <source>
        <dbReference type="ARBA" id="ARBA00023136"/>
    </source>
</evidence>
<evidence type="ECO:0000313" key="22">
    <source>
        <dbReference type="Proteomes" id="UP000010466"/>
    </source>
</evidence>
<dbReference type="NCBIfam" id="TIGR00962">
    <property type="entry name" value="atpA"/>
    <property type="match status" value="1"/>
</dbReference>
<evidence type="ECO:0000259" key="19">
    <source>
        <dbReference type="Pfam" id="PF00306"/>
    </source>
</evidence>
<evidence type="ECO:0000256" key="16">
    <source>
        <dbReference type="ARBA" id="ARBA00080980"/>
    </source>
</evidence>
<dbReference type="InterPro" id="IPR023366">
    <property type="entry name" value="ATP_synth_asu-like_sf"/>
</dbReference>
<dbReference type="Gene3D" id="3.40.50.300">
    <property type="entry name" value="P-loop containing nucleotide triphosphate hydrolases"/>
    <property type="match status" value="1"/>
</dbReference>
<dbReference type="InterPro" id="IPR000194">
    <property type="entry name" value="ATPase_F1/V1/A1_a/bsu_nucl-bd"/>
</dbReference>
<feature type="domain" description="ATPase F1/V1/A1 complex alpha/beta subunit nucleotide-binding" evidence="18">
    <location>
        <begin position="156"/>
        <end position="371"/>
    </location>
</feature>
<dbReference type="InterPro" id="IPR038376">
    <property type="entry name" value="ATP_synth_asu_C_sf"/>
</dbReference>
<evidence type="ECO:0000256" key="10">
    <source>
        <dbReference type="ARBA" id="ARBA00023196"/>
    </source>
</evidence>
<feature type="domain" description="ATP synthase alpha subunit C-terminal" evidence="19">
    <location>
        <begin position="378"/>
        <end position="500"/>
    </location>
</feature>
<dbReference type="CDD" id="cd01132">
    <property type="entry name" value="F1-ATPase_alpha_CD"/>
    <property type="match status" value="1"/>
</dbReference>
<comment type="subcellular location">
    <subcellularLocation>
        <location evidence="1 17">Cell membrane</location>
        <topology evidence="1 17">Peripheral membrane protein</topology>
    </subcellularLocation>
</comment>
<dbReference type="KEGG" id="mcy:MCYN_0313"/>
<keyword evidence="11 17" id="KW-0066">ATP synthesis</keyword>
<dbReference type="Gene3D" id="2.40.30.20">
    <property type="match status" value="1"/>
</dbReference>
<evidence type="ECO:0000256" key="11">
    <source>
        <dbReference type="ARBA" id="ARBA00023310"/>
    </source>
</evidence>
<evidence type="ECO:0000256" key="4">
    <source>
        <dbReference type="ARBA" id="ARBA00022448"/>
    </source>
</evidence>
<dbReference type="Pfam" id="PF02874">
    <property type="entry name" value="ATP-synt_ab_N"/>
    <property type="match status" value="1"/>
</dbReference>
<keyword evidence="4 17" id="KW-0813">Transport</keyword>
<dbReference type="NCBIfam" id="NF009884">
    <property type="entry name" value="PRK13343.1"/>
    <property type="match status" value="1"/>
</dbReference>
<evidence type="ECO:0000259" key="20">
    <source>
        <dbReference type="Pfam" id="PF02874"/>
    </source>
</evidence>
<dbReference type="InterPro" id="IPR000793">
    <property type="entry name" value="ATP_synth_asu_C"/>
</dbReference>
<dbReference type="GO" id="GO:0043531">
    <property type="term" value="F:ADP binding"/>
    <property type="evidence" value="ECO:0007669"/>
    <property type="project" value="TreeGrafter"/>
</dbReference>
<dbReference type="EMBL" id="HF559394">
    <property type="protein sequence ID" value="CCP24045.1"/>
    <property type="molecule type" value="Genomic_DNA"/>
</dbReference>
<evidence type="ECO:0000256" key="7">
    <source>
        <dbReference type="ARBA" id="ARBA00022967"/>
    </source>
</evidence>
<dbReference type="GO" id="GO:0016787">
    <property type="term" value="F:hydrolase activity"/>
    <property type="evidence" value="ECO:0007669"/>
    <property type="project" value="UniProtKB-KW"/>
</dbReference>
<keyword evidence="10 17" id="KW-0139">CF(1)</keyword>
<keyword evidence="7 17" id="KW-1278">Translocase</keyword>
<keyword evidence="17" id="KW-1003">Cell membrane</keyword>
<dbReference type="InterPro" id="IPR004100">
    <property type="entry name" value="ATPase_F1/V1/A1_a/bsu_N"/>
</dbReference>